<feature type="compositionally biased region" description="Low complexity" evidence="1">
    <location>
        <begin position="655"/>
        <end position="695"/>
    </location>
</feature>
<feature type="domain" description="F-box" evidence="2">
    <location>
        <begin position="22"/>
        <end position="68"/>
    </location>
</feature>
<evidence type="ECO:0000259" key="2">
    <source>
        <dbReference type="PROSITE" id="PS50181"/>
    </source>
</evidence>
<dbReference type="InterPro" id="IPR001810">
    <property type="entry name" value="F-box_dom"/>
</dbReference>
<proteinExistence type="predicted"/>
<evidence type="ECO:0000313" key="3">
    <source>
        <dbReference type="EMBL" id="EAU89499.2"/>
    </source>
</evidence>
<evidence type="ECO:0000256" key="1">
    <source>
        <dbReference type="SAM" id="MobiDB-lite"/>
    </source>
</evidence>
<dbReference type="OrthoDB" id="3256413at2759"/>
<dbReference type="KEGG" id="cci:CC1G_07725"/>
<dbReference type="SUPFAM" id="SSF81383">
    <property type="entry name" value="F-box domain"/>
    <property type="match status" value="1"/>
</dbReference>
<evidence type="ECO:0000313" key="4">
    <source>
        <dbReference type="Proteomes" id="UP000001861"/>
    </source>
</evidence>
<dbReference type="eggNOG" id="ENOG502SH7G">
    <property type="taxonomic scope" value="Eukaryota"/>
</dbReference>
<dbReference type="STRING" id="240176.A8NBX8"/>
<accession>A8NBX8</accession>
<dbReference type="CDD" id="cd09917">
    <property type="entry name" value="F-box_SF"/>
    <property type="match status" value="1"/>
</dbReference>
<dbReference type="InParanoid" id="A8NBX8"/>
<feature type="compositionally biased region" description="Low complexity" evidence="1">
    <location>
        <begin position="541"/>
        <end position="553"/>
    </location>
</feature>
<feature type="region of interest" description="Disordered" evidence="1">
    <location>
        <begin position="538"/>
        <end position="574"/>
    </location>
</feature>
<sequence length="799" mass="89173">MKTAFPNAFDFRNTMARYNRQAVSMPSLPLELVCNILSYLDCLDLVQCQYVSRVFRKLIVETSLLNYIIELHKNGMVSVVSKKDTSTYASRLHLLRERERNWRMLGWRRRCTINLPPTGSLYEFVGGVYANGREGENRVTASISFLELPSIGIPTDGKEGTILASLQSWTHVMPDFNIVDFTMDPVQDLLVLVVVAPPESPHVYDLHIRSLKTNQPHPKAPRSVFPCLPKPGNHPQAIEVVTAVRVQVCGDLVALLIKEVFDNSGGYLEIWNWHHGPGQSCKMPRTHGIDDFTFLTHDVCLIVRPTGRFEVYDFIDPRIQSSEPTMRYAFAFPPLSNGYTYWYISLSSNPTPGYVPTPEEHSNMEGFLKGHQQIHYPNPGERVHACCLYVFNPADPVLQAVSSFVFFIKIDCLLNPPYTWFTDEPIDEDDPPIPYYNPEAWIKRREADGLPIERLPPPTRPMSFSDLRGFGARAPLSGDPTLSTIDLPLQNLPPAPTSSPPSTSQPVPPPPSQDLASSSSTTTASGSQFVPLSADILNSIPTFTPPQTQTQTDTESESEASTEPATPEPFDPMACQPVVWNTWGPPNTRWFEECLSTDWQHAIYGSRAIESVEISRMAHERPFNINEWPPGRSHQFAYAGGSSIVSEAHEPWEGSEASLSSSSVAASGSGSAPSMATATAPVTNLSTTTTAASDTTGEEEGPKRERRFLRLRDFSTYAQTRTARKEAKDHPVLQGRGKCRAVWREPKLVKEPSRVYVKGVFKEDIMSALPYVETVTDETYDVTDVMMDDCRLLLLQEDG</sequence>
<dbReference type="VEuPathDB" id="FungiDB:CC1G_07725"/>
<dbReference type="PROSITE" id="PS50181">
    <property type="entry name" value="FBOX"/>
    <property type="match status" value="1"/>
</dbReference>
<dbReference type="Proteomes" id="UP000001861">
    <property type="component" value="Unassembled WGS sequence"/>
</dbReference>
<dbReference type="RefSeq" id="XP_001832338.2">
    <property type="nucleotide sequence ID" value="XM_001832286.2"/>
</dbReference>
<organism evidence="3 4">
    <name type="scientific">Coprinopsis cinerea (strain Okayama-7 / 130 / ATCC MYA-4618 / FGSC 9003)</name>
    <name type="common">Inky cap fungus</name>
    <name type="synonym">Hormographiella aspergillata</name>
    <dbReference type="NCBI Taxonomy" id="240176"/>
    <lineage>
        <taxon>Eukaryota</taxon>
        <taxon>Fungi</taxon>
        <taxon>Dikarya</taxon>
        <taxon>Basidiomycota</taxon>
        <taxon>Agaricomycotina</taxon>
        <taxon>Agaricomycetes</taxon>
        <taxon>Agaricomycetidae</taxon>
        <taxon>Agaricales</taxon>
        <taxon>Agaricineae</taxon>
        <taxon>Psathyrellaceae</taxon>
        <taxon>Coprinopsis</taxon>
    </lineage>
</organism>
<dbReference type="HOGENOM" id="CLU_007279_1_0_1"/>
<dbReference type="GeneID" id="6008822"/>
<feature type="region of interest" description="Disordered" evidence="1">
    <location>
        <begin position="451"/>
        <end position="526"/>
    </location>
</feature>
<dbReference type="SMART" id="SM00256">
    <property type="entry name" value="FBOX"/>
    <property type="match status" value="1"/>
</dbReference>
<reference evidence="3 4" key="1">
    <citation type="journal article" date="2010" name="Proc. Natl. Acad. Sci. U.S.A.">
        <title>Insights into evolution of multicellular fungi from the assembled chromosomes of the mushroom Coprinopsis cinerea (Coprinus cinereus).</title>
        <authorList>
            <person name="Stajich J.E."/>
            <person name="Wilke S.K."/>
            <person name="Ahren D."/>
            <person name="Au C.H."/>
            <person name="Birren B.W."/>
            <person name="Borodovsky M."/>
            <person name="Burns C."/>
            <person name="Canback B."/>
            <person name="Casselton L.A."/>
            <person name="Cheng C.K."/>
            <person name="Deng J."/>
            <person name="Dietrich F.S."/>
            <person name="Fargo D.C."/>
            <person name="Farman M.L."/>
            <person name="Gathman A.C."/>
            <person name="Goldberg J."/>
            <person name="Guigo R."/>
            <person name="Hoegger P.J."/>
            <person name="Hooker J.B."/>
            <person name="Huggins A."/>
            <person name="James T.Y."/>
            <person name="Kamada T."/>
            <person name="Kilaru S."/>
            <person name="Kodira C."/>
            <person name="Kues U."/>
            <person name="Kupfer D."/>
            <person name="Kwan H.S."/>
            <person name="Lomsadze A."/>
            <person name="Li W."/>
            <person name="Lilly W.W."/>
            <person name="Ma L.J."/>
            <person name="Mackey A.J."/>
            <person name="Manning G."/>
            <person name="Martin F."/>
            <person name="Muraguchi H."/>
            <person name="Natvig D.O."/>
            <person name="Palmerini H."/>
            <person name="Ramesh M.A."/>
            <person name="Rehmeyer C.J."/>
            <person name="Roe B.A."/>
            <person name="Shenoy N."/>
            <person name="Stanke M."/>
            <person name="Ter-Hovhannisyan V."/>
            <person name="Tunlid A."/>
            <person name="Velagapudi R."/>
            <person name="Vision T.J."/>
            <person name="Zeng Q."/>
            <person name="Zolan M.E."/>
            <person name="Pukkila P.J."/>
        </authorList>
    </citation>
    <scope>NUCLEOTIDE SEQUENCE [LARGE SCALE GENOMIC DNA]</scope>
    <source>
        <strain evidence="4">Okayama-7 / 130 / ATCC MYA-4618 / FGSC 9003</strain>
    </source>
</reference>
<dbReference type="Gene3D" id="1.20.1280.50">
    <property type="match status" value="1"/>
</dbReference>
<gene>
    <name evidence="3" type="ORF">CC1G_07725</name>
</gene>
<keyword evidence="4" id="KW-1185">Reference proteome</keyword>
<dbReference type="Pfam" id="PF12937">
    <property type="entry name" value="F-box-like"/>
    <property type="match status" value="1"/>
</dbReference>
<dbReference type="AlphaFoldDB" id="A8NBX8"/>
<comment type="caution">
    <text evidence="3">The sequence shown here is derived from an EMBL/GenBank/DDBJ whole genome shotgun (WGS) entry which is preliminary data.</text>
</comment>
<dbReference type="EMBL" id="AACS02000009">
    <property type="protein sequence ID" value="EAU89499.2"/>
    <property type="molecule type" value="Genomic_DNA"/>
</dbReference>
<feature type="compositionally biased region" description="Low complexity" evidence="1">
    <location>
        <begin position="516"/>
        <end position="526"/>
    </location>
</feature>
<protein>
    <recommendedName>
        <fullName evidence="2">F-box domain-containing protein</fullName>
    </recommendedName>
</protein>
<dbReference type="OMA" id="MIMAISE"/>
<dbReference type="InterPro" id="IPR036047">
    <property type="entry name" value="F-box-like_dom_sf"/>
</dbReference>
<feature type="region of interest" description="Disordered" evidence="1">
    <location>
        <begin position="650"/>
        <end position="705"/>
    </location>
</feature>
<name>A8NBX8_COPC7</name>